<dbReference type="Gene3D" id="3.40.50.150">
    <property type="entry name" value="Vaccinia Virus protein VP39"/>
    <property type="match status" value="1"/>
</dbReference>
<organism evidence="4 5">
    <name type="scientific">Dothistroma septosporum (strain NZE10 / CBS 128990)</name>
    <name type="common">Red band needle blight fungus</name>
    <name type="synonym">Mycosphaerella pini</name>
    <dbReference type="NCBI Taxonomy" id="675120"/>
    <lineage>
        <taxon>Eukaryota</taxon>
        <taxon>Fungi</taxon>
        <taxon>Dikarya</taxon>
        <taxon>Ascomycota</taxon>
        <taxon>Pezizomycotina</taxon>
        <taxon>Dothideomycetes</taxon>
        <taxon>Dothideomycetidae</taxon>
        <taxon>Mycosphaerellales</taxon>
        <taxon>Mycosphaerellaceae</taxon>
        <taxon>Dothistroma</taxon>
    </lineage>
</organism>
<dbReference type="InterPro" id="IPR041698">
    <property type="entry name" value="Methyltransf_25"/>
</dbReference>
<gene>
    <name evidence="4" type="ORF">DOTSEDRAFT_117821</name>
</gene>
<dbReference type="GO" id="GO:0008168">
    <property type="term" value="F:methyltransferase activity"/>
    <property type="evidence" value="ECO:0007669"/>
    <property type="project" value="UniProtKB-KW"/>
</dbReference>
<dbReference type="Pfam" id="PF13649">
    <property type="entry name" value="Methyltransf_25"/>
    <property type="match status" value="1"/>
</dbReference>
<evidence type="ECO:0000313" key="4">
    <source>
        <dbReference type="EMBL" id="EME40846.1"/>
    </source>
</evidence>
<keyword evidence="2" id="KW-0808">Transferase</keyword>
<feature type="domain" description="Methyltransferase" evidence="3">
    <location>
        <begin position="45"/>
        <end position="139"/>
    </location>
</feature>
<dbReference type="OMA" id="GAMHWSG"/>
<dbReference type="EMBL" id="KB446543">
    <property type="protein sequence ID" value="EME40846.1"/>
    <property type="molecule type" value="Genomic_DNA"/>
</dbReference>
<dbReference type="CDD" id="cd02440">
    <property type="entry name" value="AdoMet_MTases"/>
    <property type="match status" value="1"/>
</dbReference>
<dbReference type="STRING" id="675120.N1PHQ7"/>
<dbReference type="Proteomes" id="UP000016933">
    <property type="component" value="Unassembled WGS sequence"/>
</dbReference>
<evidence type="ECO:0000256" key="2">
    <source>
        <dbReference type="ARBA" id="ARBA00022679"/>
    </source>
</evidence>
<evidence type="ECO:0000259" key="3">
    <source>
        <dbReference type="Pfam" id="PF13649"/>
    </source>
</evidence>
<evidence type="ECO:0000313" key="5">
    <source>
        <dbReference type="Proteomes" id="UP000016933"/>
    </source>
</evidence>
<dbReference type="SUPFAM" id="SSF53335">
    <property type="entry name" value="S-adenosyl-L-methionine-dependent methyltransferases"/>
    <property type="match status" value="1"/>
</dbReference>
<dbReference type="AlphaFoldDB" id="N1PHQ7"/>
<dbReference type="PANTHER" id="PTHR43861">
    <property type="entry name" value="TRANS-ACONITATE 2-METHYLTRANSFERASE-RELATED"/>
    <property type="match status" value="1"/>
</dbReference>
<evidence type="ECO:0000256" key="1">
    <source>
        <dbReference type="ARBA" id="ARBA00022603"/>
    </source>
</evidence>
<dbReference type="GO" id="GO:0032259">
    <property type="term" value="P:methylation"/>
    <property type="evidence" value="ECO:0007669"/>
    <property type="project" value="UniProtKB-KW"/>
</dbReference>
<feature type="non-terminal residue" evidence="4">
    <location>
        <position position="208"/>
    </location>
</feature>
<sequence>KDLVRTGYDAVAPAYLDFITRLPSPGITWVDKLLKLLPNACTSKVLELACGNGLPCTQHLAPKVGHITANDISAAQIHLVKERLAARHNISYISGDMSQLSFVDGTFDTVLALHSLIHLPRDEQPAMLRLAHKWLRPGGILLCNFDEEADVGTVIEDWLGTRMYKSGFGVAESEKMIVEAGFVVLEAEVVREVEGKKTVPFLWVLATK</sequence>
<feature type="non-terminal residue" evidence="4">
    <location>
        <position position="1"/>
    </location>
</feature>
<keyword evidence="1" id="KW-0489">Methyltransferase</keyword>
<dbReference type="PANTHER" id="PTHR43861:SF1">
    <property type="entry name" value="TRANS-ACONITATE 2-METHYLTRANSFERASE"/>
    <property type="match status" value="1"/>
</dbReference>
<protein>
    <recommendedName>
        <fullName evidence="3">Methyltransferase domain-containing protein</fullName>
    </recommendedName>
</protein>
<name>N1PHQ7_DOTSN</name>
<reference evidence="5" key="1">
    <citation type="journal article" date="2012" name="PLoS Genet.">
        <title>The genomes of the fungal plant pathogens Cladosporium fulvum and Dothistroma septosporum reveal adaptation to different hosts and lifestyles but also signatures of common ancestry.</title>
        <authorList>
            <person name="de Wit P.J.G.M."/>
            <person name="van der Burgt A."/>
            <person name="Oekmen B."/>
            <person name="Stergiopoulos I."/>
            <person name="Abd-Elsalam K.A."/>
            <person name="Aerts A.L."/>
            <person name="Bahkali A.H."/>
            <person name="Beenen H.G."/>
            <person name="Chettri P."/>
            <person name="Cox M.P."/>
            <person name="Datema E."/>
            <person name="de Vries R.P."/>
            <person name="Dhillon B."/>
            <person name="Ganley A.R."/>
            <person name="Griffiths S.A."/>
            <person name="Guo Y."/>
            <person name="Hamelin R.C."/>
            <person name="Henrissat B."/>
            <person name="Kabir M.S."/>
            <person name="Jashni M.K."/>
            <person name="Kema G."/>
            <person name="Klaubauf S."/>
            <person name="Lapidus A."/>
            <person name="Levasseur A."/>
            <person name="Lindquist E."/>
            <person name="Mehrabi R."/>
            <person name="Ohm R.A."/>
            <person name="Owen T.J."/>
            <person name="Salamov A."/>
            <person name="Schwelm A."/>
            <person name="Schijlen E."/>
            <person name="Sun H."/>
            <person name="van den Burg H.A."/>
            <person name="van Ham R.C.H.J."/>
            <person name="Zhang S."/>
            <person name="Goodwin S.B."/>
            <person name="Grigoriev I.V."/>
            <person name="Collemare J."/>
            <person name="Bradshaw R.E."/>
        </authorList>
    </citation>
    <scope>NUCLEOTIDE SEQUENCE [LARGE SCALE GENOMIC DNA]</scope>
    <source>
        <strain evidence="5">NZE10 / CBS 128990</strain>
    </source>
</reference>
<dbReference type="OrthoDB" id="540004at2759"/>
<dbReference type="HOGENOM" id="CLU_060397_2_0_1"/>
<accession>N1PHQ7</accession>
<keyword evidence="5" id="KW-1185">Reference proteome</keyword>
<proteinExistence type="predicted"/>
<reference evidence="4 5" key="2">
    <citation type="journal article" date="2012" name="PLoS Pathog.">
        <title>Diverse lifestyles and strategies of plant pathogenesis encoded in the genomes of eighteen Dothideomycetes fungi.</title>
        <authorList>
            <person name="Ohm R.A."/>
            <person name="Feau N."/>
            <person name="Henrissat B."/>
            <person name="Schoch C.L."/>
            <person name="Horwitz B.A."/>
            <person name="Barry K.W."/>
            <person name="Condon B.J."/>
            <person name="Copeland A.C."/>
            <person name="Dhillon B."/>
            <person name="Glaser F."/>
            <person name="Hesse C.N."/>
            <person name="Kosti I."/>
            <person name="LaButti K."/>
            <person name="Lindquist E.A."/>
            <person name="Lucas S."/>
            <person name="Salamov A.A."/>
            <person name="Bradshaw R.E."/>
            <person name="Ciuffetti L."/>
            <person name="Hamelin R.C."/>
            <person name="Kema G.H.J."/>
            <person name="Lawrence C."/>
            <person name="Scott J.A."/>
            <person name="Spatafora J.W."/>
            <person name="Turgeon B.G."/>
            <person name="de Wit P.J.G.M."/>
            <person name="Zhong S."/>
            <person name="Goodwin S.B."/>
            <person name="Grigoriev I.V."/>
        </authorList>
    </citation>
    <scope>NUCLEOTIDE SEQUENCE [LARGE SCALE GENOMIC DNA]</scope>
    <source>
        <strain evidence="5">NZE10 / CBS 128990</strain>
    </source>
</reference>
<dbReference type="InterPro" id="IPR029063">
    <property type="entry name" value="SAM-dependent_MTases_sf"/>
</dbReference>
<dbReference type="eggNOG" id="KOG1269">
    <property type="taxonomic scope" value="Eukaryota"/>
</dbReference>